<name>A0A2X2C5M7_PSELU</name>
<evidence type="ECO:0000259" key="4">
    <source>
        <dbReference type="Pfam" id="PF09375"/>
    </source>
</evidence>
<evidence type="ECO:0000313" key="8">
    <source>
        <dbReference type="Proteomes" id="UP000626180"/>
    </source>
</evidence>
<evidence type="ECO:0000256" key="3">
    <source>
        <dbReference type="SAM" id="SignalP"/>
    </source>
</evidence>
<dbReference type="InterPro" id="IPR038352">
    <property type="entry name" value="Imelysin_sf"/>
</dbReference>
<keyword evidence="2 3" id="KW-0732">Signal</keyword>
<dbReference type="InterPro" id="IPR034984">
    <property type="entry name" value="Imelysin-like_IPPA"/>
</dbReference>
<sequence length="354" mass="38819">MFRPRLLLTGLALALGACSPQNQQAQTSAALAEQVLLPAYARWVETDRALASSAVAFCSGKEELGKAREAFFNAQKAWAELQPLLIGPLAENNTAWQVQFYPDKKNLVARQVEQLLKSNPQVDKATLDKASVVVQGLTAYEYILFDSNIELANAEQRARYCPLLTAIAEHQQELAQRILTRWKETDGMLAQLSKFPNQRYADAQEAIADLLRVQVTALDSLKKKLGVPLGRQSKGIPQPYQAEAWRSESSLLSIAASLAGAQALWNGVDGKGLRALLPKEQKPLADKIDTAYAESSKQLAELQQQPLKSWLSNEAGVAKLNAFYDSLNTVHRLHEGELAKALGIQLGFNANDGD</sequence>
<evidence type="ECO:0000313" key="6">
    <source>
        <dbReference type="EMBL" id="SPZ03872.1"/>
    </source>
</evidence>
<dbReference type="InterPro" id="IPR018976">
    <property type="entry name" value="Imelysin-like"/>
</dbReference>
<protein>
    <submittedName>
        <fullName evidence="5">Imelysin</fullName>
    </submittedName>
    <submittedName>
        <fullName evidence="6">Putative lipoprotein</fullName>
    </submittedName>
</protein>
<evidence type="ECO:0000313" key="5">
    <source>
        <dbReference type="EMBL" id="MBF8640239.1"/>
    </source>
</evidence>
<comment type="subcellular location">
    <subcellularLocation>
        <location evidence="1">Cell envelope</location>
    </subcellularLocation>
</comment>
<reference evidence="5 8" key="2">
    <citation type="submission" date="2020-10" db="EMBL/GenBank/DDBJ databases">
        <title>Genome sequences of Pseudomonas isolates.</title>
        <authorList>
            <person name="Wessels L."/>
            <person name="Reich F."/>
            <person name="Hammerl J."/>
        </authorList>
    </citation>
    <scope>NUCLEOTIDE SEQUENCE [LARGE SCALE GENOMIC DNA]</scope>
    <source>
        <strain evidence="5 8">20-MO00624-0</strain>
    </source>
</reference>
<dbReference type="Proteomes" id="UP000250443">
    <property type="component" value="Unassembled WGS sequence"/>
</dbReference>
<evidence type="ECO:0000256" key="2">
    <source>
        <dbReference type="ARBA" id="ARBA00022729"/>
    </source>
</evidence>
<dbReference type="Proteomes" id="UP000626180">
    <property type="component" value="Unassembled WGS sequence"/>
</dbReference>
<feature type="signal peptide" evidence="3">
    <location>
        <begin position="1"/>
        <end position="25"/>
    </location>
</feature>
<proteinExistence type="predicted"/>
<dbReference type="RefSeq" id="WP_010795284.1">
    <property type="nucleotide sequence ID" value="NZ_CP044086.1"/>
</dbReference>
<reference evidence="6 7" key="1">
    <citation type="submission" date="2018-06" db="EMBL/GenBank/DDBJ databases">
        <authorList>
            <consortium name="Pathogen Informatics"/>
            <person name="Doyle S."/>
        </authorList>
    </citation>
    <scope>NUCLEOTIDE SEQUENCE [LARGE SCALE GENOMIC DNA]</scope>
    <source>
        <strain evidence="6 7">NCTC11842</strain>
    </source>
</reference>
<evidence type="ECO:0000313" key="7">
    <source>
        <dbReference type="Proteomes" id="UP000250443"/>
    </source>
</evidence>
<dbReference type="GO" id="GO:0030313">
    <property type="term" value="C:cell envelope"/>
    <property type="evidence" value="ECO:0007669"/>
    <property type="project" value="UniProtKB-SubCell"/>
</dbReference>
<evidence type="ECO:0000256" key="1">
    <source>
        <dbReference type="ARBA" id="ARBA00004196"/>
    </source>
</evidence>
<dbReference type="EMBL" id="JADMCD010000002">
    <property type="protein sequence ID" value="MBF8640239.1"/>
    <property type="molecule type" value="Genomic_DNA"/>
</dbReference>
<accession>A0A2X2C5M7</accession>
<keyword evidence="8" id="KW-1185">Reference proteome</keyword>
<dbReference type="GeneID" id="300266508"/>
<keyword evidence="6" id="KW-0449">Lipoprotein</keyword>
<feature type="chain" id="PRO_5044582300" evidence="3">
    <location>
        <begin position="26"/>
        <end position="354"/>
    </location>
</feature>
<dbReference type="AlphaFoldDB" id="A0A2X2C5M7"/>
<dbReference type="EMBL" id="UAUF01000009">
    <property type="protein sequence ID" value="SPZ03872.1"/>
    <property type="molecule type" value="Genomic_DNA"/>
</dbReference>
<feature type="domain" description="Imelysin-like" evidence="4">
    <location>
        <begin position="37"/>
        <end position="332"/>
    </location>
</feature>
<dbReference type="CDD" id="cd14659">
    <property type="entry name" value="Imelysin-like_IPPA"/>
    <property type="match status" value="1"/>
</dbReference>
<organism evidence="6 7">
    <name type="scientific">Pseudomonas luteola</name>
    <dbReference type="NCBI Taxonomy" id="47886"/>
    <lineage>
        <taxon>Bacteria</taxon>
        <taxon>Pseudomonadati</taxon>
        <taxon>Pseudomonadota</taxon>
        <taxon>Gammaproteobacteria</taxon>
        <taxon>Pseudomonadales</taxon>
        <taxon>Pseudomonadaceae</taxon>
        <taxon>Pseudomonas</taxon>
    </lineage>
</organism>
<gene>
    <name evidence="5" type="ORF">IRZ65_06060</name>
    <name evidence="6" type="ORF">NCTC11842_01213</name>
</gene>
<dbReference type="PROSITE" id="PS51257">
    <property type="entry name" value="PROKAR_LIPOPROTEIN"/>
    <property type="match status" value="1"/>
</dbReference>
<dbReference type="Pfam" id="PF09375">
    <property type="entry name" value="Peptidase_M75"/>
    <property type="match status" value="1"/>
</dbReference>
<dbReference type="Gene3D" id="1.20.1420.20">
    <property type="entry name" value="M75 peptidase, HXXE motif"/>
    <property type="match status" value="1"/>
</dbReference>